<organism evidence="1">
    <name type="scientific">Anguilla anguilla</name>
    <name type="common">European freshwater eel</name>
    <name type="synonym">Muraena anguilla</name>
    <dbReference type="NCBI Taxonomy" id="7936"/>
    <lineage>
        <taxon>Eukaryota</taxon>
        <taxon>Metazoa</taxon>
        <taxon>Chordata</taxon>
        <taxon>Craniata</taxon>
        <taxon>Vertebrata</taxon>
        <taxon>Euteleostomi</taxon>
        <taxon>Actinopterygii</taxon>
        <taxon>Neopterygii</taxon>
        <taxon>Teleostei</taxon>
        <taxon>Anguilliformes</taxon>
        <taxon>Anguillidae</taxon>
        <taxon>Anguilla</taxon>
    </lineage>
</organism>
<evidence type="ECO:0000313" key="1">
    <source>
        <dbReference type="EMBL" id="JAH21111.1"/>
    </source>
</evidence>
<protein>
    <submittedName>
        <fullName evidence="1">Uncharacterized protein</fullName>
    </submittedName>
</protein>
<name>A0A0E9QVW4_ANGAN</name>
<sequence>MVSASLYAFLFSHVFHFPFIF</sequence>
<proteinExistence type="predicted"/>
<dbReference type="EMBL" id="GBXM01087466">
    <property type="protein sequence ID" value="JAH21111.1"/>
    <property type="molecule type" value="Transcribed_RNA"/>
</dbReference>
<reference evidence="1" key="1">
    <citation type="submission" date="2014-11" db="EMBL/GenBank/DDBJ databases">
        <authorList>
            <person name="Amaro Gonzalez C."/>
        </authorList>
    </citation>
    <scope>NUCLEOTIDE SEQUENCE</scope>
</reference>
<accession>A0A0E9QVW4</accession>
<dbReference type="AlphaFoldDB" id="A0A0E9QVW4"/>
<reference evidence="1" key="2">
    <citation type="journal article" date="2015" name="Fish Shellfish Immunol.">
        <title>Early steps in the European eel (Anguilla anguilla)-Vibrio vulnificus interaction in the gills: Role of the RtxA13 toxin.</title>
        <authorList>
            <person name="Callol A."/>
            <person name="Pajuelo D."/>
            <person name="Ebbesson L."/>
            <person name="Teles M."/>
            <person name="MacKenzie S."/>
            <person name="Amaro C."/>
        </authorList>
    </citation>
    <scope>NUCLEOTIDE SEQUENCE</scope>
</reference>